<organism evidence="1 2">
    <name type="scientific">Bradyrhizobium pachyrhizi</name>
    <dbReference type="NCBI Taxonomy" id="280333"/>
    <lineage>
        <taxon>Bacteria</taxon>
        <taxon>Pseudomonadati</taxon>
        <taxon>Pseudomonadota</taxon>
        <taxon>Alphaproteobacteria</taxon>
        <taxon>Hyphomicrobiales</taxon>
        <taxon>Nitrobacteraceae</taxon>
        <taxon>Bradyrhizobium</taxon>
    </lineage>
</organism>
<dbReference type="EMBL" id="WQNF01000036">
    <property type="protein sequence ID" value="MVT69939.1"/>
    <property type="molecule type" value="Genomic_DNA"/>
</dbReference>
<accession>A0A844T0R0</accession>
<sequence>MAKPKELSSLQELFFDAPLYARYSVKTKLPNGDNFRGYCPSCKTDSIFKLRIHNFRQQGFPINAGAQAFHNVTCRCVQDDAHDVTFIIRCFEDKVEKVGQFPTQADIELGNVAELRKVATGEDAAELVRAIGLAAHGVGIGAFVYLRRVFERVIRRRFGEVREARGWPENALEGKRMDECIEMMRDHLPDFLVKNRRLYGILSLHIHELTEDDCRDFFDVAIKSIKFILRDEQRKREEEAERRELQAAIASVKLG</sequence>
<dbReference type="Proteomes" id="UP000436468">
    <property type="component" value="Unassembled WGS sequence"/>
</dbReference>
<evidence type="ECO:0000313" key="2">
    <source>
        <dbReference type="Proteomes" id="UP000436468"/>
    </source>
</evidence>
<name>A0A844T0R0_9BRAD</name>
<dbReference type="RefSeq" id="WP_157348055.1">
    <property type="nucleotide sequence ID" value="NZ_WQNF01000036.1"/>
</dbReference>
<dbReference type="AlphaFoldDB" id="A0A844T0R0"/>
<evidence type="ECO:0000313" key="1">
    <source>
        <dbReference type="EMBL" id="MVT69939.1"/>
    </source>
</evidence>
<keyword evidence="2" id="KW-1185">Reference proteome</keyword>
<reference evidence="1 2" key="1">
    <citation type="submission" date="2019-12" db="EMBL/GenBank/DDBJ databases">
        <title>Draft genome sequences Bradyrhizobium cajani AMBPC1010, Bradyrhizobium pachyrhizi AMBPC1040 and Bradyrhizobium yuanmingense ALSPC3051, three plant growth promoting strains isolated from nodules of Cajanus cajan L. in Dominican Republic.</title>
        <authorList>
            <person name="Flores-Felix J.D."/>
            <person name="Araujo J."/>
            <person name="Diaz-Alcantara C."/>
            <person name="Gonzalez-Andres F."/>
            <person name="Velazquez E."/>
        </authorList>
    </citation>
    <scope>NUCLEOTIDE SEQUENCE [LARGE SCALE GENOMIC DNA]</scope>
    <source>
        <strain evidence="1 2">1040</strain>
    </source>
</reference>
<protein>
    <submittedName>
        <fullName evidence="1">Uncharacterized protein</fullName>
    </submittedName>
</protein>
<gene>
    <name evidence="1" type="ORF">GPL21_33160</name>
</gene>
<proteinExistence type="predicted"/>
<comment type="caution">
    <text evidence="1">The sequence shown here is derived from an EMBL/GenBank/DDBJ whole genome shotgun (WGS) entry which is preliminary data.</text>
</comment>